<dbReference type="CDD" id="cd17015">
    <property type="entry name" value="ING_plant"/>
    <property type="match status" value="1"/>
</dbReference>
<dbReference type="InterPro" id="IPR011011">
    <property type="entry name" value="Znf_FYVE_PHD"/>
</dbReference>
<dbReference type="InterPro" id="IPR024610">
    <property type="entry name" value="ING_N_histone-binding"/>
</dbReference>
<dbReference type="GO" id="GO:0008270">
    <property type="term" value="F:zinc ion binding"/>
    <property type="evidence" value="ECO:0007669"/>
    <property type="project" value="UniProtKB-KW"/>
</dbReference>
<feature type="binding site" evidence="12">
    <location>
        <position position="256"/>
    </location>
    <ligand>
        <name>Zn(2+)</name>
        <dbReference type="ChEBI" id="CHEBI:29105"/>
        <label>2</label>
    </ligand>
</feature>
<keyword evidence="9" id="KW-0804">Transcription</keyword>
<keyword evidence="8" id="KW-0805">Transcription regulation</keyword>
<feature type="binding site" evidence="12">
    <location>
        <position position="235"/>
    </location>
    <ligand>
        <name>Zn(2+)</name>
        <dbReference type="ChEBI" id="CHEBI:29105"/>
        <label>1</label>
    </ligand>
</feature>
<dbReference type="Gene3D" id="6.10.140.1740">
    <property type="match status" value="1"/>
</dbReference>
<gene>
    <name evidence="18" type="ORF">WJX72_003426</name>
</gene>
<dbReference type="CDD" id="cd15587">
    <property type="entry name" value="PHD_Yng1p_like"/>
    <property type="match status" value="1"/>
</dbReference>
<feature type="binding site" evidence="12">
    <location>
        <position position="229"/>
    </location>
    <ligand>
        <name>Zn(2+)</name>
        <dbReference type="ChEBI" id="CHEBI:29105"/>
        <label>2</label>
    </ligand>
</feature>
<feature type="domain" description="PHD-type" evidence="17">
    <location>
        <begin position="208"/>
        <end position="259"/>
    </location>
</feature>
<dbReference type="PROSITE" id="PS50016">
    <property type="entry name" value="ZF_PHD_2"/>
    <property type="match status" value="1"/>
</dbReference>
<dbReference type="Proteomes" id="UP001489004">
    <property type="component" value="Unassembled WGS sequence"/>
</dbReference>
<feature type="site" description="Histone H3K4me3 binding" evidence="11">
    <location>
        <position position="225"/>
    </location>
</feature>
<evidence type="ECO:0000256" key="15">
    <source>
        <dbReference type="SAM" id="Coils"/>
    </source>
</evidence>
<evidence type="ECO:0000256" key="2">
    <source>
        <dbReference type="ARBA" id="ARBA00010210"/>
    </source>
</evidence>
<dbReference type="Gene3D" id="3.30.40.10">
    <property type="entry name" value="Zinc/RING finger domain, C3HC4 (zinc finger)"/>
    <property type="match status" value="1"/>
</dbReference>
<reference evidence="18 19" key="1">
    <citation type="journal article" date="2024" name="Nat. Commun.">
        <title>Phylogenomics reveals the evolutionary origins of lichenization in chlorophyte algae.</title>
        <authorList>
            <person name="Puginier C."/>
            <person name="Libourel C."/>
            <person name="Otte J."/>
            <person name="Skaloud P."/>
            <person name="Haon M."/>
            <person name="Grisel S."/>
            <person name="Petersen M."/>
            <person name="Berrin J.G."/>
            <person name="Delaux P.M."/>
            <person name="Dal Grande F."/>
            <person name="Keller J."/>
        </authorList>
    </citation>
    <scope>NUCLEOTIDE SEQUENCE [LARGE SCALE GENOMIC DNA]</scope>
    <source>
        <strain evidence="18 19">SAG 2043</strain>
    </source>
</reference>
<dbReference type="SMART" id="SM00249">
    <property type="entry name" value="PHD"/>
    <property type="match status" value="1"/>
</dbReference>
<evidence type="ECO:0000256" key="8">
    <source>
        <dbReference type="ARBA" id="ARBA00023015"/>
    </source>
</evidence>
<feature type="binding site" evidence="12">
    <location>
        <position position="211"/>
    </location>
    <ligand>
        <name>Zn(2+)</name>
        <dbReference type="ChEBI" id="CHEBI:29105"/>
        <label>1</label>
    </ligand>
</feature>
<feature type="binding site" evidence="12">
    <location>
        <position position="224"/>
    </location>
    <ligand>
        <name>Zn(2+)</name>
        <dbReference type="ChEBI" id="CHEBI:29105"/>
        <label>2</label>
    </ligand>
</feature>
<evidence type="ECO:0000256" key="6">
    <source>
        <dbReference type="ARBA" id="ARBA00022833"/>
    </source>
</evidence>
<dbReference type="GO" id="GO:0005634">
    <property type="term" value="C:nucleus"/>
    <property type="evidence" value="ECO:0007669"/>
    <property type="project" value="UniProtKB-SubCell"/>
</dbReference>
<comment type="domain">
    <text evidence="14">The PHD-type zinc finger mediates the binding to H3K4me3.</text>
</comment>
<evidence type="ECO:0000313" key="18">
    <source>
        <dbReference type="EMBL" id="KAK9823528.1"/>
    </source>
</evidence>
<feature type="binding site" evidence="12">
    <location>
        <position position="253"/>
    </location>
    <ligand>
        <name>Zn(2+)</name>
        <dbReference type="ChEBI" id="CHEBI:29105"/>
        <label>2</label>
    </ligand>
</feature>
<comment type="caution">
    <text evidence="18">The sequence shown here is derived from an EMBL/GenBank/DDBJ whole genome shotgun (WGS) entry which is preliminary data.</text>
</comment>
<comment type="function">
    <text evidence="14">Component of an histone acetyltransferase complex.</text>
</comment>
<keyword evidence="10 14" id="KW-0539">Nucleus</keyword>
<dbReference type="Pfam" id="PF12998">
    <property type="entry name" value="ING"/>
    <property type="match status" value="1"/>
</dbReference>
<dbReference type="InterPro" id="IPR019787">
    <property type="entry name" value="Znf_PHD-finger"/>
</dbReference>
<comment type="subunit">
    <text evidence="14">Component of an histone acetyltransferase complex. Interacts with H3K4me3 and to a lesser extent with H3K4me2.</text>
</comment>
<feature type="site" description="Histone H3K4me3 binding" evidence="11">
    <location>
        <position position="210"/>
    </location>
</feature>
<dbReference type="InterPro" id="IPR019786">
    <property type="entry name" value="Zinc_finger_PHD-type_CS"/>
</dbReference>
<dbReference type="InterPro" id="IPR001965">
    <property type="entry name" value="Znf_PHD"/>
</dbReference>
<dbReference type="Pfam" id="PF00628">
    <property type="entry name" value="PHD"/>
    <property type="match status" value="1"/>
</dbReference>
<evidence type="ECO:0000259" key="17">
    <source>
        <dbReference type="PROSITE" id="PS50016"/>
    </source>
</evidence>
<evidence type="ECO:0000256" key="16">
    <source>
        <dbReference type="SAM" id="MobiDB-lite"/>
    </source>
</evidence>
<feature type="site" description="Histone H3K4me3 binding" evidence="11">
    <location>
        <position position="233"/>
    </location>
</feature>
<keyword evidence="4 12" id="KW-0479">Metal-binding</keyword>
<comment type="subcellular location">
    <subcellularLocation>
        <location evidence="1 14">Nucleus</location>
    </subcellularLocation>
</comment>
<feature type="coiled-coil region" evidence="15">
    <location>
        <begin position="19"/>
        <end position="46"/>
    </location>
</feature>
<dbReference type="PANTHER" id="PTHR10333:SF103">
    <property type="entry name" value="INHIBITOR OF GROWTH PROTEIN 3"/>
    <property type="match status" value="1"/>
</dbReference>
<feature type="region of interest" description="Disordered" evidence="16">
    <location>
        <begin position="47"/>
        <end position="89"/>
    </location>
</feature>
<proteinExistence type="inferred from homology"/>
<keyword evidence="19" id="KW-1185">Reference proteome</keyword>
<evidence type="ECO:0000256" key="4">
    <source>
        <dbReference type="ARBA" id="ARBA00022723"/>
    </source>
</evidence>
<keyword evidence="15" id="KW-0175">Coiled coil</keyword>
<evidence type="ECO:0000256" key="10">
    <source>
        <dbReference type="ARBA" id="ARBA00023242"/>
    </source>
</evidence>
<feature type="region of interest" description="Disordered" evidence="16">
    <location>
        <begin position="181"/>
        <end position="200"/>
    </location>
</feature>
<dbReference type="PANTHER" id="PTHR10333">
    <property type="entry name" value="INHIBITOR OF GROWTH PROTEIN"/>
    <property type="match status" value="1"/>
</dbReference>
<dbReference type="InterPro" id="IPR028651">
    <property type="entry name" value="ING_fam"/>
</dbReference>
<feature type="site" description="Histone H3K4me3 binding" evidence="11">
    <location>
        <position position="221"/>
    </location>
</feature>
<evidence type="ECO:0000256" key="9">
    <source>
        <dbReference type="ARBA" id="ARBA00023163"/>
    </source>
</evidence>
<dbReference type="GO" id="GO:0006325">
    <property type="term" value="P:chromatin organization"/>
    <property type="evidence" value="ECO:0007669"/>
    <property type="project" value="UniProtKB-KW"/>
</dbReference>
<dbReference type="SUPFAM" id="SSF57903">
    <property type="entry name" value="FYVE/PHD zinc finger"/>
    <property type="match status" value="1"/>
</dbReference>
<comment type="similarity">
    <text evidence="2 14">Belongs to the ING family.</text>
</comment>
<protein>
    <recommendedName>
        <fullName evidence="14">PHD finger protein ING</fullName>
    </recommendedName>
</protein>
<keyword evidence="7 14" id="KW-0156">Chromatin regulator</keyword>
<organism evidence="18 19">
    <name type="scientific">[Myrmecia] bisecta</name>
    <dbReference type="NCBI Taxonomy" id="41462"/>
    <lineage>
        <taxon>Eukaryota</taxon>
        <taxon>Viridiplantae</taxon>
        <taxon>Chlorophyta</taxon>
        <taxon>core chlorophytes</taxon>
        <taxon>Trebouxiophyceae</taxon>
        <taxon>Trebouxiales</taxon>
        <taxon>Trebouxiaceae</taxon>
        <taxon>Myrmecia</taxon>
    </lineage>
</organism>
<dbReference type="AlphaFoldDB" id="A0AAW1QQP6"/>
<dbReference type="InterPro" id="IPR013083">
    <property type="entry name" value="Znf_RING/FYVE/PHD"/>
</dbReference>
<keyword evidence="3" id="KW-0341">Growth regulation</keyword>
<feature type="compositionally biased region" description="Basic residues" evidence="16">
    <location>
        <begin position="164"/>
        <end position="173"/>
    </location>
</feature>
<dbReference type="SMART" id="SM01408">
    <property type="entry name" value="ING"/>
    <property type="match status" value="1"/>
</dbReference>
<feature type="binding site" evidence="12">
    <location>
        <position position="238"/>
    </location>
    <ligand>
        <name>Zn(2+)</name>
        <dbReference type="ChEBI" id="CHEBI:29105"/>
        <label>1</label>
    </ligand>
</feature>
<evidence type="ECO:0000256" key="1">
    <source>
        <dbReference type="ARBA" id="ARBA00004123"/>
    </source>
</evidence>
<sequence length="266" mass="29224">MTTYLRNYVESVAELPAELQRCFKLMRELDEKANDLKAEVDTACEQQLQEAEQQQGTSGRRSPGGIDEGAPAAKRQKVASGSGGPAPAWSEKIEADMKQVLHYADEKIGLAQQIYDYVDQRIRRLDKDLKGFDAELMQERIRLGLPEDDPNAAAAALDEARGTKKDKKSGKKKDKYAALLPQAPLAGPGPPPLPAGAEANAAPDPTEPVYCICQRVSFGEMIACDNPDCPVEWFHYECVGISPDDPPKGKWYCTDCMQLKKAGKLK</sequence>
<evidence type="ECO:0000256" key="5">
    <source>
        <dbReference type="ARBA" id="ARBA00022771"/>
    </source>
</evidence>
<name>A0AAW1QQP6_9CHLO</name>
<evidence type="ECO:0000256" key="3">
    <source>
        <dbReference type="ARBA" id="ARBA00022604"/>
    </source>
</evidence>
<dbReference type="PROSITE" id="PS01359">
    <property type="entry name" value="ZF_PHD_1"/>
    <property type="match status" value="1"/>
</dbReference>
<evidence type="ECO:0000256" key="7">
    <source>
        <dbReference type="ARBA" id="ARBA00022853"/>
    </source>
</evidence>
<evidence type="ECO:0000256" key="11">
    <source>
        <dbReference type="PIRSR" id="PIRSR628651-50"/>
    </source>
</evidence>
<evidence type="ECO:0000256" key="12">
    <source>
        <dbReference type="PIRSR" id="PIRSR628651-51"/>
    </source>
</evidence>
<feature type="binding site" evidence="12">
    <location>
        <position position="213"/>
    </location>
    <ligand>
        <name>Zn(2+)</name>
        <dbReference type="ChEBI" id="CHEBI:29105"/>
        <label>1</label>
    </ligand>
</feature>
<accession>A0AAW1QQP6</accession>
<dbReference type="EMBL" id="JALJOR010000002">
    <property type="protein sequence ID" value="KAK9823528.1"/>
    <property type="molecule type" value="Genomic_DNA"/>
</dbReference>
<evidence type="ECO:0000256" key="13">
    <source>
        <dbReference type="PROSITE-ProRule" id="PRU00146"/>
    </source>
</evidence>
<evidence type="ECO:0000313" key="19">
    <source>
        <dbReference type="Proteomes" id="UP001489004"/>
    </source>
</evidence>
<keyword evidence="6 12" id="KW-0862">Zinc</keyword>
<keyword evidence="5 13" id="KW-0863">Zinc-finger</keyword>
<evidence type="ECO:0000256" key="14">
    <source>
        <dbReference type="RuleBase" id="RU361213"/>
    </source>
</evidence>
<feature type="region of interest" description="Disordered" evidence="16">
    <location>
        <begin position="150"/>
        <end position="173"/>
    </location>
</feature>